<evidence type="ECO:0000313" key="1">
    <source>
        <dbReference type="EMBL" id="RRT85303.1"/>
    </source>
</evidence>
<sequence length="146" mass="17361">MLCKISTTFIGFKRWEAKIELDGFVLDLLCEGGSFVKCYTLVRQRLTEIQVRRLRRSHFLEELRQMGCDGWHHYCQRLHLTNEVEEHFYGNHHMPYTNLRRWEPRVIEETPMTFRGLGGSILIHPHGNKWMASREVEKVSGGYLLR</sequence>
<dbReference type="AlphaFoldDB" id="A0A427BA33"/>
<comment type="caution">
    <text evidence="1">The sequence shown here is derived from an EMBL/GenBank/DDBJ whole genome shotgun (WGS) entry which is preliminary data.</text>
</comment>
<protein>
    <submittedName>
        <fullName evidence="1">Uncharacterized protein</fullName>
    </submittedName>
</protein>
<accession>A0A427BA33</accession>
<dbReference type="EMBL" id="AMZH03000139">
    <property type="protein sequence ID" value="RRT85303.1"/>
    <property type="molecule type" value="Genomic_DNA"/>
</dbReference>
<evidence type="ECO:0000313" key="2">
    <source>
        <dbReference type="Proteomes" id="UP000287651"/>
    </source>
</evidence>
<organism evidence="1 2">
    <name type="scientific">Ensete ventricosum</name>
    <name type="common">Abyssinian banana</name>
    <name type="synonym">Musa ensete</name>
    <dbReference type="NCBI Taxonomy" id="4639"/>
    <lineage>
        <taxon>Eukaryota</taxon>
        <taxon>Viridiplantae</taxon>
        <taxon>Streptophyta</taxon>
        <taxon>Embryophyta</taxon>
        <taxon>Tracheophyta</taxon>
        <taxon>Spermatophyta</taxon>
        <taxon>Magnoliopsida</taxon>
        <taxon>Liliopsida</taxon>
        <taxon>Zingiberales</taxon>
        <taxon>Musaceae</taxon>
        <taxon>Ensete</taxon>
    </lineage>
</organism>
<proteinExistence type="predicted"/>
<reference evidence="1 2" key="1">
    <citation type="journal article" date="2014" name="Agronomy (Basel)">
        <title>A Draft Genome Sequence for Ensete ventricosum, the Drought-Tolerant Tree Against Hunger.</title>
        <authorList>
            <person name="Harrison J."/>
            <person name="Moore K.A."/>
            <person name="Paszkiewicz K."/>
            <person name="Jones T."/>
            <person name="Grant M."/>
            <person name="Ambacheew D."/>
            <person name="Muzemil S."/>
            <person name="Studholme D.J."/>
        </authorList>
    </citation>
    <scope>NUCLEOTIDE SEQUENCE [LARGE SCALE GENOMIC DNA]</scope>
</reference>
<gene>
    <name evidence="1" type="ORF">B296_00000496</name>
</gene>
<name>A0A427BA33_ENSVE</name>
<dbReference type="Proteomes" id="UP000287651">
    <property type="component" value="Unassembled WGS sequence"/>
</dbReference>